<feature type="compositionally biased region" description="Low complexity" evidence="1">
    <location>
        <begin position="1"/>
        <end position="24"/>
    </location>
</feature>
<feature type="region of interest" description="Disordered" evidence="1">
    <location>
        <begin position="77"/>
        <end position="127"/>
    </location>
</feature>
<reference evidence="2" key="1">
    <citation type="journal article" date="2023" name="Mol. Phylogenet. Evol.">
        <title>Genome-scale phylogeny and comparative genomics of the fungal order Sordariales.</title>
        <authorList>
            <person name="Hensen N."/>
            <person name="Bonometti L."/>
            <person name="Westerberg I."/>
            <person name="Brannstrom I.O."/>
            <person name="Guillou S."/>
            <person name="Cros-Aarteil S."/>
            <person name="Calhoun S."/>
            <person name="Haridas S."/>
            <person name="Kuo A."/>
            <person name="Mondo S."/>
            <person name="Pangilinan J."/>
            <person name="Riley R."/>
            <person name="LaButti K."/>
            <person name="Andreopoulos B."/>
            <person name="Lipzen A."/>
            <person name="Chen C."/>
            <person name="Yan M."/>
            <person name="Daum C."/>
            <person name="Ng V."/>
            <person name="Clum A."/>
            <person name="Steindorff A."/>
            <person name="Ohm R.A."/>
            <person name="Martin F."/>
            <person name="Silar P."/>
            <person name="Natvig D.O."/>
            <person name="Lalanne C."/>
            <person name="Gautier V."/>
            <person name="Ament-Velasquez S.L."/>
            <person name="Kruys A."/>
            <person name="Hutchinson M.I."/>
            <person name="Powell A.J."/>
            <person name="Barry K."/>
            <person name="Miller A.N."/>
            <person name="Grigoriev I.V."/>
            <person name="Debuchy R."/>
            <person name="Gladieux P."/>
            <person name="Hiltunen Thoren M."/>
            <person name="Johannesson H."/>
        </authorList>
    </citation>
    <scope>NUCLEOTIDE SEQUENCE</scope>
    <source>
        <strain evidence="2">CBS 955.72</strain>
    </source>
</reference>
<name>A0AAJ0H995_9PEZI</name>
<evidence type="ECO:0000256" key="1">
    <source>
        <dbReference type="SAM" id="MobiDB-lite"/>
    </source>
</evidence>
<sequence>MGLSPLLLPPTMTSSPNTSNSSHTKMSHGYHHQSCPRSPPLTLPNEYKYFHEPGVSDRLGHYDARYFRGLVFYEKPAASSGSSSSPNSPHSAPSASRPGSPTAPCWGGGGTVLPPPLPPPSHPIPTHRDFNLDVQLSTTNLSHLAAHHSRKTHTHIYPVPASSLLAGDDEDVTHPNTTTPRRTKRYLLDINPFHAALDRGRGLNMIGALDRSMFPTAWQISPAPFLGIKKGAEGMN</sequence>
<feature type="compositionally biased region" description="Low complexity" evidence="1">
    <location>
        <begin position="77"/>
        <end position="104"/>
    </location>
</feature>
<dbReference type="AlphaFoldDB" id="A0AAJ0H995"/>
<comment type="caution">
    <text evidence="2">The sequence shown here is derived from an EMBL/GenBank/DDBJ whole genome shotgun (WGS) entry which is preliminary data.</text>
</comment>
<gene>
    <name evidence="2" type="ORF">B0T25DRAFT_615750</name>
</gene>
<organism evidence="2 3">
    <name type="scientific">Lasiosphaeria hispida</name>
    <dbReference type="NCBI Taxonomy" id="260671"/>
    <lineage>
        <taxon>Eukaryota</taxon>
        <taxon>Fungi</taxon>
        <taxon>Dikarya</taxon>
        <taxon>Ascomycota</taxon>
        <taxon>Pezizomycotina</taxon>
        <taxon>Sordariomycetes</taxon>
        <taxon>Sordariomycetidae</taxon>
        <taxon>Sordariales</taxon>
        <taxon>Lasiosphaeriaceae</taxon>
        <taxon>Lasiosphaeria</taxon>
    </lineage>
</organism>
<dbReference type="Proteomes" id="UP001275084">
    <property type="component" value="Unassembled WGS sequence"/>
</dbReference>
<feature type="compositionally biased region" description="Pro residues" evidence="1">
    <location>
        <begin position="113"/>
        <end position="123"/>
    </location>
</feature>
<protein>
    <submittedName>
        <fullName evidence="2">Uncharacterized protein</fullName>
    </submittedName>
</protein>
<reference evidence="2" key="2">
    <citation type="submission" date="2023-06" db="EMBL/GenBank/DDBJ databases">
        <authorList>
            <consortium name="Lawrence Berkeley National Laboratory"/>
            <person name="Haridas S."/>
            <person name="Hensen N."/>
            <person name="Bonometti L."/>
            <person name="Westerberg I."/>
            <person name="Brannstrom I.O."/>
            <person name="Guillou S."/>
            <person name="Cros-Aarteil S."/>
            <person name="Calhoun S."/>
            <person name="Kuo A."/>
            <person name="Mondo S."/>
            <person name="Pangilinan J."/>
            <person name="Riley R."/>
            <person name="Labutti K."/>
            <person name="Andreopoulos B."/>
            <person name="Lipzen A."/>
            <person name="Chen C."/>
            <person name="Yanf M."/>
            <person name="Daum C."/>
            <person name="Ng V."/>
            <person name="Clum A."/>
            <person name="Steindorff A."/>
            <person name="Ohm R."/>
            <person name="Martin F."/>
            <person name="Silar P."/>
            <person name="Natvig D."/>
            <person name="Lalanne C."/>
            <person name="Gautier V."/>
            <person name="Ament-Velasquez S.L."/>
            <person name="Kruys A."/>
            <person name="Hutchinson M.I."/>
            <person name="Powell A.J."/>
            <person name="Barry K."/>
            <person name="Miller A.N."/>
            <person name="Grigoriev I.V."/>
            <person name="Debuchy R."/>
            <person name="Gladieux P."/>
            <person name="Thoren M.H."/>
            <person name="Johannesson H."/>
        </authorList>
    </citation>
    <scope>NUCLEOTIDE SEQUENCE</scope>
    <source>
        <strain evidence="2">CBS 955.72</strain>
    </source>
</reference>
<accession>A0AAJ0H995</accession>
<evidence type="ECO:0000313" key="3">
    <source>
        <dbReference type="Proteomes" id="UP001275084"/>
    </source>
</evidence>
<keyword evidence="3" id="KW-1185">Reference proteome</keyword>
<feature type="region of interest" description="Disordered" evidence="1">
    <location>
        <begin position="1"/>
        <end position="38"/>
    </location>
</feature>
<dbReference type="EMBL" id="JAUIQD010000007">
    <property type="protein sequence ID" value="KAK3344164.1"/>
    <property type="molecule type" value="Genomic_DNA"/>
</dbReference>
<evidence type="ECO:0000313" key="2">
    <source>
        <dbReference type="EMBL" id="KAK3344164.1"/>
    </source>
</evidence>
<proteinExistence type="predicted"/>